<keyword evidence="2" id="KW-1185">Reference proteome</keyword>
<dbReference type="RefSeq" id="WP_204792725.1">
    <property type="nucleotide sequence ID" value="NZ_JACSNQ010000002.1"/>
</dbReference>
<protein>
    <recommendedName>
        <fullName evidence="3">NlpC/P60 domain-containing protein</fullName>
    </recommendedName>
</protein>
<name>A0ABS2F063_9ACTN</name>
<sequence>MGTDDDMRGKVLAALAARGLLAEDGATTTYGQPAWRDVPSEGGPQGLMDANALQRRLVACAHATPATGPDQCATWVENVLASVGTPYVCGSARAIYEGFCHVTDLSGLLVGMVVAVGRHPFDASGWAHGHVGLYVGDACVMDCAGGRVRTAPLAAWLSVYGVASEPRWGWLGTISLG</sequence>
<accession>A0ABS2F063</accession>
<gene>
    <name evidence="1" type="ORF">H9X80_02210</name>
</gene>
<proteinExistence type="predicted"/>
<reference evidence="1 2" key="1">
    <citation type="journal article" date="2021" name="Sci. Rep.">
        <title>The distribution of antibiotic resistance genes in chicken gut microbiota commensals.</title>
        <authorList>
            <person name="Juricova H."/>
            <person name="Matiasovicova J."/>
            <person name="Kubasova T."/>
            <person name="Cejkova D."/>
            <person name="Rychlik I."/>
        </authorList>
    </citation>
    <scope>NUCLEOTIDE SEQUENCE [LARGE SCALE GENOMIC DNA]</scope>
    <source>
        <strain evidence="1 2">An794</strain>
    </source>
</reference>
<dbReference type="InterPro" id="IPR038765">
    <property type="entry name" value="Papain-like_cys_pep_sf"/>
</dbReference>
<evidence type="ECO:0008006" key="3">
    <source>
        <dbReference type="Google" id="ProtNLM"/>
    </source>
</evidence>
<dbReference type="EMBL" id="JACSNQ010000002">
    <property type="protein sequence ID" value="MBM6774369.1"/>
    <property type="molecule type" value="Genomic_DNA"/>
</dbReference>
<dbReference type="Proteomes" id="UP000712527">
    <property type="component" value="Unassembled WGS sequence"/>
</dbReference>
<comment type="caution">
    <text evidence="1">The sequence shown here is derived from an EMBL/GenBank/DDBJ whole genome shotgun (WGS) entry which is preliminary data.</text>
</comment>
<evidence type="ECO:0000313" key="2">
    <source>
        <dbReference type="Proteomes" id="UP000712527"/>
    </source>
</evidence>
<dbReference type="SUPFAM" id="SSF54001">
    <property type="entry name" value="Cysteine proteinases"/>
    <property type="match status" value="1"/>
</dbReference>
<organism evidence="1 2">
    <name type="scientific">Olsenella profusa</name>
    <dbReference type="NCBI Taxonomy" id="138595"/>
    <lineage>
        <taxon>Bacteria</taxon>
        <taxon>Bacillati</taxon>
        <taxon>Actinomycetota</taxon>
        <taxon>Coriobacteriia</taxon>
        <taxon>Coriobacteriales</taxon>
        <taxon>Atopobiaceae</taxon>
        <taxon>Olsenella</taxon>
    </lineage>
</organism>
<evidence type="ECO:0000313" key="1">
    <source>
        <dbReference type="EMBL" id="MBM6774369.1"/>
    </source>
</evidence>